<keyword evidence="2" id="KW-0812">Transmembrane</keyword>
<feature type="region of interest" description="Disordered" evidence="1">
    <location>
        <begin position="1"/>
        <end position="38"/>
    </location>
</feature>
<name>A0A2V5IQG6_9MICC</name>
<evidence type="ECO:0000313" key="3">
    <source>
        <dbReference type="EMBL" id="PYI38795.1"/>
    </source>
</evidence>
<gene>
    <name evidence="3" type="ORF">CVS30_08145</name>
</gene>
<dbReference type="OrthoDB" id="4793644at2"/>
<dbReference type="EMBL" id="QJVC01000005">
    <property type="protein sequence ID" value="PYI38795.1"/>
    <property type="molecule type" value="Genomic_DNA"/>
</dbReference>
<sequence>MSLRRPDRGNPTEQTQVDPVTNSDSSAPTSLTNRYGAPKRAVSKKTQKILLIVAAVLSLSWILWAVVGGNTGVSQKIVSYNVVDDTFTTVDLTVSKDPKATAACEITALDQSYAVVGWKVITVGPNSTEVGSENGRTTLVRGEMRTVAGAVTGLVEDCWIVDPA</sequence>
<comment type="caution">
    <text evidence="3">The sequence shown here is derived from an EMBL/GenBank/DDBJ whole genome shotgun (WGS) entry which is preliminary data.</text>
</comment>
<dbReference type="Pfam" id="PF14155">
    <property type="entry name" value="DUF4307"/>
    <property type="match status" value="1"/>
</dbReference>
<feature type="compositionally biased region" description="Polar residues" evidence="1">
    <location>
        <begin position="11"/>
        <end position="33"/>
    </location>
</feature>
<keyword evidence="2" id="KW-1133">Transmembrane helix</keyword>
<protein>
    <submittedName>
        <fullName evidence="3">DUF4307 domain-containing protein</fullName>
    </submittedName>
</protein>
<reference evidence="3 4" key="1">
    <citation type="submission" date="2018-05" db="EMBL/GenBank/DDBJ databases">
        <title>Genetic diversity of glacier-inhabiting Cryobacterium bacteria in China and description of Cryobacterium mengkeensis sp. nov. and Arthrobacter glacialis sp. nov.</title>
        <authorList>
            <person name="Liu Q."/>
            <person name="Xin Y.-H."/>
        </authorList>
    </citation>
    <scope>NUCLEOTIDE SEQUENCE [LARGE SCALE GENOMIC DNA]</scope>
    <source>
        <strain evidence="3 4">B7</strain>
    </source>
</reference>
<evidence type="ECO:0000313" key="4">
    <source>
        <dbReference type="Proteomes" id="UP000247980"/>
    </source>
</evidence>
<accession>A0A2V5IQG6</accession>
<keyword evidence="4" id="KW-1185">Reference proteome</keyword>
<evidence type="ECO:0000256" key="2">
    <source>
        <dbReference type="SAM" id="Phobius"/>
    </source>
</evidence>
<dbReference type="AlphaFoldDB" id="A0A2V5IQG6"/>
<dbReference type="InterPro" id="IPR025443">
    <property type="entry name" value="DUF4307"/>
</dbReference>
<keyword evidence="2" id="KW-0472">Membrane</keyword>
<dbReference type="Proteomes" id="UP000247980">
    <property type="component" value="Unassembled WGS sequence"/>
</dbReference>
<feature type="transmembrane region" description="Helical" evidence="2">
    <location>
        <begin position="49"/>
        <end position="67"/>
    </location>
</feature>
<organism evidence="3 4">
    <name type="scientific">Arthrobacter psychrolactophilus</name>
    <dbReference type="NCBI Taxonomy" id="92442"/>
    <lineage>
        <taxon>Bacteria</taxon>
        <taxon>Bacillati</taxon>
        <taxon>Actinomycetota</taxon>
        <taxon>Actinomycetes</taxon>
        <taxon>Micrococcales</taxon>
        <taxon>Micrococcaceae</taxon>
        <taxon>Arthrobacter</taxon>
    </lineage>
</organism>
<proteinExistence type="predicted"/>
<evidence type="ECO:0000256" key="1">
    <source>
        <dbReference type="SAM" id="MobiDB-lite"/>
    </source>
</evidence>
<feature type="compositionally biased region" description="Basic and acidic residues" evidence="1">
    <location>
        <begin position="1"/>
        <end position="10"/>
    </location>
</feature>